<dbReference type="PROSITE" id="PS50179">
    <property type="entry name" value="VHS"/>
    <property type="match status" value="1"/>
</dbReference>
<proteinExistence type="predicted"/>
<evidence type="ECO:0000256" key="1">
    <source>
        <dbReference type="SAM" id="MobiDB-lite"/>
    </source>
</evidence>
<keyword evidence="5" id="KW-1185">Reference proteome</keyword>
<evidence type="ECO:0000313" key="3">
    <source>
        <dbReference type="EMBL" id="CAK9064070.1"/>
    </source>
</evidence>
<evidence type="ECO:0000259" key="2">
    <source>
        <dbReference type="PROSITE" id="PS50179"/>
    </source>
</evidence>
<gene>
    <name evidence="3" type="ORF">CCMP2556_LOCUS31474</name>
    <name evidence="4" type="ORF">CCMP2556_LOCUS31515</name>
</gene>
<dbReference type="Gene3D" id="1.25.40.90">
    <property type="match status" value="1"/>
</dbReference>
<dbReference type="PANTHER" id="PTHR45898:SF4">
    <property type="entry name" value="TARGET OF MYB PROTEIN 1"/>
    <property type="match status" value="1"/>
</dbReference>
<dbReference type="Pfam" id="PF00790">
    <property type="entry name" value="VHS"/>
    <property type="match status" value="1"/>
</dbReference>
<dbReference type="EMBL" id="CAXAMN010021862">
    <property type="protein sequence ID" value="CAK9064070.1"/>
    <property type="molecule type" value="Genomic_DNA"/>
</dbReference>
<accession>A0ABP0NM00</accession>
<feature type="region of interest" description="Disordered" evidence="1">
    <location>
        <begin position="197"/>
        <end position="231"/>
    </location>
</feature>
<feature type="domain" description="VHS" evidence="2">
    <location>
        <begin position="20"/>
        <end position="171"/>
    </location>
</feature>
<dbReference type="SMART" id="SM00288">
    <property type="entry name" value="VHS"/>
    <property type="match status" value="1"/>
</dbReference>
<dbReference type="EMBL" id="CAXAMN010021873">
    <property type="protein sequence ID" value="CAK9064162.1"/>
    <property type="molecule type" value="Genomic_DNA"/>
</dbReference>
<organism evidence="4 5">
    <name type="scientific">Durusdinium trenchii</name>
    <dbReference type="NCBI Taxonomy" id="1381693"/>
    <lineage>
        <taxon>Eukaryota</taxon>
        <taxon>Sar</taxon>
        <taxon>Alveolata</taxon>
        <taxon>Dinophyceae</taxon>
        <taxon>Suessiales</taxon>
        <taxon>Symbiodiniaceae</taxon>
        <taxon>Durusdinium</taxon>
    </lineage>
</organism>
<dbReference type="Proteomes" id="UP001642484">
    <property type="component" value="Unassembled WGS sequence"/>
</dbReference>
<feature type="region of interest" description="Disordered" evidence="1">
    <location>
        <begin position="305"/>
        <end position="327"/>
    </location>
</feature>
<feature type="compositionally biased region" description="Pro residues" evidence="1">
    <location>
        <begin position="206"/>
        <end position="216"/>
    </location>
</feature>
<dbReference type="InterPro" id="IPR044836">
    <property type="entry name" value="TOL_plant"/>
</dbReference>
<sequence>MTAKELDTLLSLALRSSTIEWAVNVQICDMVKENQYLAPLTMDRINERLRSESARSVQLALSLLEMLVKNCGLVVCRAIDAGVAETLVGIVKKKESWRYGFGRNLHKSGLSDWLPQGVAIGEEKRELWRQASHKVLEIMQLCVDAFLMHEGSLRPIFGAYKQLRQEGYDFPRSSTGVAADLCLVNGAEDSPAYLAGAVDRPSAPRSAPPPKAPAPAPRSADAEEERGLWKWPGKTPKSVWSNWCRHWKRAGTLIPWSWRSSSPWWRTSRRCSGPWEWRPMRPSHGTAQQRCRTPACTTWHMSAAQMDRSCSSQAGGPRRRRPWSPST</sequence>
<dbReference type="InterPro" id="IPR008942">
    <property type="entry name" value="ENTH_VHS"/>
</dbReference>
<feature type="compositionally biased region" description="Basic residues" evidence="1">
    <location>
        <begin position="317"/>
        <end position="327"/>
    </location>
</feature>
<name>A0ABP0NM00_9DINO</name>
<evidence type="ECO:0000313" key="5">
    <source>
        <dbReference type="Proteomes" id="UP001642484"/>
    </source>
</evidence>
<protein>
    <recommendedName>
        <fullName evidence="2">VHS domain-containing protein</fullName>
    </recommendedName>
</protein>
<dbReference type="InterPro" id="IPR002014">
    <property type="entry name" value="VHS_dom"/>
</dbReference>
<evidence type="ECO:0000313" key="4">
    <source>
        <dbReference type="EMBL" id="CAK9064162.1"/>
    </source>
</evidence>
<reference evidence="4 5" key="1">
    <citation type="submission" date="2024-02" db="EMBL/GenBank/DDBJ databases">
        <authorList>
            <person name="Chen Y."/>
            <person name="Shah S."/>
            <person name="Dougan E. K."/>
            <person name="Thang M."/>
            <person name="Chan C."/>
        </authorList>
    </citation>
    <scope>NUCLEOTIDE SEQUENCE [LARGE SCALE GENOMIC DNA]</scope>
</reference>
<comment type="caution">
    <text evidence="4">The sequence shown here is derived from an EMBL/GenBank/DDBJ whole genome shotgun (WGS) entry which is preliminary data.</text>
</comment>
<dbReference type="PANTHER" id="PTHR45898">
    <property type="entry name" value="TOM1-LIKE PROTEIN"/>
    <property type="match status" value="1"/>
</dbReference>
<dbReference type="SUPFAM" id="SSF48464">
    <property type="entry name" value="ENTH/VHS domain"/>
    <property type="match status" value="1"/>
</dbReference>